<dbReference type="Proteomes" id="UP000325440">
    <property type="component" value="Unassembled WGS sequence"/>
</dbReference>
<gene>
    <name evidence="1" type="ORF">CINCED_3A021950</name>
</gene>
<organism evidence="1 2">
    <name type="scientific">Cinara cedri</name>
    <dbReference type="NCBI Taxonomy" id="506608"/>
    <lineage>
        <taxon>Eukaryota</taxon>
        <taxon>Metazoa</taxon>
        <taxon>Ecdysozoa</taxon>
        <taxon>Arthropoda</taxon>
        <taxon>Hexapoda</taxon>
        <taxon>Insecta</taxon>
        <taxon>Pterygota</taxon>
        <taxon>Neoptera</taxon>
        <taxon>Paraneoptera</taxon>
        <taxon>Hemiptera</taxon>
        <taxon>Sternorrhyncha</taxon>
        <taxon>Aphidomorpha</taxon>
        <taxon>Aphidoidea</taxon>
        <taxon>Aphididae</taxon>
        <taxon>Lachninae</taxon>
        <taxon>Cinara</taxon>
    </lineage>
</organism>
<dbReference type="AlphaFoldDB" id="A0A5E4M296"/>
<proteinExistence type="predicted"/>
<protein>
    <submittedName>
        <fullName evidence="1">Uncharacterized protein</fullName>
    </submittedName>
</protein>
<accession>A0A5E4M296</accession>
<keyword evidence="2" id="KW-1185">Reference proteome</keyword>
<sequence length="58" mass="6582">MVETVNETECTIDKNVISKTVYKTSIIILETVNETENNMNETDLYDVETGKNLENLNA</sequence>
<evidence type="ECO:0000313" key="1">
    <source>
        <dbReference type="EMBL" id="VVC26135.1"/>
    </source>
</evidence>
<dbReference type="EMBL" id="CABPRJ010000026">
    <property type="protein sequence ID" value="VVC26135.1"/>
    <property type="molecule type" value="Genomic_DNA"/>
</dbReference>
<evidence type="ECO:0000313" key="2">
    <source>
        <dbReference type="Proteomes" id="UP000325440"/>
    </source>
</evidence>
<reference evidence="1 2" key="1">
    <citation type="submission" date="2019-08" db="EMBL/GenBank/DDBJ databases">
        <authorList>
            <person name="Alioto T."/>
            <person name="Alioto T."/>
            <person name="Gomez Garrido J."/>
        </authorList>
    </citation>
    <scope>NUCLEOTIDE SEQUENCE [LARGE SCALE GENOMIC DNA]</scope>
</reference>
<name>A0A5E4M296_9HEMI</name>